<reference evidence="1 2" key="1">
    <citation type="submission" date="2021-06" db="EMBL/GenBank/DDBJ databases">
        <authorList>
            <person name="Palmer J.M."/>
        </authorList>
    </citation>
    <scope>NUCLEOTIDE SEQUENCE [LARGE SCALE GENOMIC DNA]</scope>
    <source>
        <strain evidence="2">if_2019</strain>
        <tissue evidence="1">Muscle</tissue>
    </source>
</reference>
<proteinExistence type="predicted"/>
<dbReference type="Proteomes" id="UP001482620">
    <property type="component" value="Unassembled WGS sequence"/>
</dbReference>
<comment type="caution">
    <text evidence="1">The sequence shown here is derived from an EMBL/GenBank/DDBJ whole genome shotgun (WGS) entry which is preliminary data.</text>
</comment>
<gene>
    <name evidence="1" type="ORF">ILYODFUR_025866</name>
</gene>
<evidence type="ECO:0000313" key="1">
    <source>
        <dbReference type="EMBL" id="MEQ2256608.1"/>
    </source>
</evidence>
<keyword evidence="2" id="KW-1185">Reference proteome</keyword>
<organism evidence="1 2">
    <name type="scientific">Ilyodon furcidens</name>
    <name type="common">goldbreast splitfin</name>
    <dbReference type="NCBI Taxonomy" id="33524"/>
    <lineage>
        <taxon>Eukaryota</taxon>
        <taxon>Metazoa</taxon>
        <taxon>Chordata</taxon>
        <taxon>Craniata</taxon>
        <taxon>Vertebrata</taxon>
        <taxon>Euteleostomi</taxon>
        <taxon>Actinopterygii</taxon>
        <taxon>Neopterygii</taxon>
        <taxon>Teleostei</taxon>
        <taxon>Neoteleostei</taxon>
        <taxon>Acanthomorphata</taxon>
        <taxon>Ovalentaria</taxon>
        <taxon>Atherinomorphae</taxon>
        <taxon>Cyprinodontiformes</taxon>
        <taxon>Goodeidae</taxon>
        <taxon>Ilyodon</taxon>
    </lineage>
</organism>
<evidence type="ECO:0000313" key="2">
    <source>
        <dbReference type="Proteomes" id="UP001482620"/>
    </source>
</evidence>
<name>A0ABV0VH64_9TELE</name>
<protein>
    <submittedName>
        <fullName evidence="1">Uncharacterized protein</fullName>
    </submittedName>
</protein>
<sequence>MSAPLNSTGRRLDEIQCIGLQQGQIITCSVSKKVTETYLIHSEPLLGEIHLPRLLLLPPLAASNSSISDPRRFQALILTSCSTSNKQT</sequence>
<accession>A0ABV0VH64</accession>
<dbReference type="EMBL" id="JAHRIQ010107477">
    <property type="protein sequence ID" value="MEQ2256608.1"/>
    <property type="molecule type" value="Genomic_DNA"/>
</dbReference>